<dbReference type="AlphaFoldDB" id="A0A0M0K0D3"/>
<name>A0A0M0K0D3_9EUKA</name>
<dbReference type="EMBL" id="JWZX01001919">
    <property type="protein sequence ID" value="KOO31848.1"/>
    <property type="molecule type" value="Genomic_DNA"/>
</dbReference>
<comment type="catalytic activity">
    <reaction evidence="1">
        <text>Thiol-dependent hydrolysis of ester, thioester, amide, peptide and isopeptide bonds formed by the C-terminal Gly of ubiquitin (a 76-residue protein attached to proteins as an intracellular targeting signal).</text>
        <dbReference type="EC" id="3.4.19.12"/>
    </reaction>
</comment>
<protein>
    <recommendedName>
        <fullName evidence="2">ubiquitinyl hydrolase 1</fullName>
        <ecNumber evidence="2">3.4.19.12</ecNumber>
    </recommendedName>
</protein>
<dbReference type="GO" id="GO:0070530">
    <property type="term" value="F:K63-linked polyubiquitin modification-dependent protein binding"/>
    <property type="evidence" value="ECO:0007669"/>
    <property type="project" value="TreeGrafter"/>
</dbReference>
<feature type="domain" description="DUF3638" evidence="8">
    <location>
        <begin position="419"/>
        <end position="629"/>
    </location>
</feature>
<evidence type="ECO:0000259" key="8">
    <source>
        <dbReference type="Pfam" id="PF12340"/>
    </source>
</evidence>
<keyword evidence="6" id="KW-0788">Thiol protease</keyword>
<sequence>MHKDGSVCEELSDREQALLETMRESVFHGVLLGQDALQRSSVTDLSCQSRQVRPVNSCSSLKYFKGSGFNEACPITLCDFEEGETVMKLPNGHLISPEAFEDLLKLARKERKPPVDPFTRRELPPSTTEEEMLHFCSAPLQALGLERFVTRLARSELGEPEVSSALGFDVSQHPEARSKVAIDMLSRLAADTEVFAKKSNGATAPRCLFLRDAEAVVRGADGGARTEATAQVRALLAELAELRDKDAAVVRDALPILVKRATAVPLEGSSHDELRRRTFQLRQLAGQEASVSTEYLFCLLVSSTGVSDLRSANPYVSEKEADELLDLAVAVILHANRVGQINRCMSEARGLLKLLETAAHESSAALTAGATEQLISALMLKSATLADQLLARRYYVEASSPPSAADGALSSEGMRLQYDPRFLLFEFTHNILLRQTQVHLIQEFVGAVRKGQPLVKQMLMGGGKTTVVGPMLALMLGDGEMLVLQTMPQALLEQSKATLRATFSAIMRKRVFTLVFERSSELGWGTVEKLIEARRNRGVVLCTASTVKSIQLKLLEKMDVLRDTRRKQHPSMEVDLRALLEVITVYRSSCLIMDEVDLLLHPLKSELNFPIGKKHALDVSPQRWQCAIHCCDAVFYAERKSMSVNFEQSARARSILEELNGVIEQGYAEHTLQRSPHLTLLNEEWYKRSMMLPMAQWMLLWLEANHVSGLQSEHMLAYITHDYTPLIGLDWGEAVEEAVAAQEAEMSAELSADPLVTSATRNQGALARARKASGASSVEAPDAAPSSGITGKIRGVQYTSPAKGTAAYAQLRLHALLNLKLKLNELTTKAMQLINLTEEWLNTFLPHCLQKIDRVSFGLLSMSEMQKQQKLDPHTPRSRLKLAIPFVGKDVPSTASEFAHPDIIIGLTVLAYRYEGLRRSDFEEDLMPLLRSNFEAEAGPYRLRVSSLMYNTWVEQAGGRIKGSTKEIDHKRTAAATRSSNNEEEDGPPGTTRDAVPEDDLVVPLWLLKQSNEEQVTRLFELLRKLPMAIHWYLEQVVFPTYTQHQHIKLSASGQELGGAMLFPSRVGFSGTPSDLLPLDLGRCGYEEGSDGQMLHVLTDELCMCVEFVESGWTVDSLLERVANAEPRFHALIDTGALITGLGNKGVAQRLLDLGLGRWCEGVVFLDESDEKVILVKATGRVLKLSQCGIAVENRFAFYDQIHTTGMDIKHTLNAAAALTLGKDMVFRDLAQGAYRMRGIAKGQTITMLVIPEVQQLMKRQL</sequence>
<dbReference type="InterPro" id="IPR022099">
    <property type="entry name" value="DUF3638"/>
</dbReference>
<dbReference type="EC" id="3.4.19.12" evidence="2"/>
<evidence type="ECO:0000256" key="6">
    <source>
        <dbReference type="ARBA" id="ARBA00022807"/>
    </source>
</evidence>
<evidence type="ECO:0000256" key="3">
    <source>
        <dbReference type="ARBA" id="ARBA00022670"/>
    </source>
</evidence>
<accession>A0A0M0K0D3</accession>
<dbReference type="PANTHER" id="PTHR13367">
    <property type="entry name" value="UBIQUITIN THIOESTERASE"/>
    <property type="match status" value="1"/>
</dbReference>
<evidence type="ECO:0000313" key="11">
    <source>
        <dbReference type="Proteomes" id="UP000037460"/>
    </source>
</evidence>
<dbReference type="GO" id="GO:0005737">
    <property type="term" value="C:cytoplasm"/>
    <property type="evidence" value="ECO:0007669"/>
    <property type="project" value="TreeGrafter"/>
</dbReference>
<dbReference type="Pfam" id="PF12340">
    <property type="entry name" value="DUF3638"/>
    <property type="match status" value="1"/>
</dbReference>
<dbReference type="SUPFAM" id="SSF52540">
    <property type="entry name" value="P-loop containing nucleoside triphosphate hydrolases"/>
    <property type="match status" value="1"/>
</dbReference>
<evidence type="ECO:0000256" key="4">
    <source>
        <dbReference type="ARBA" id="ARBA00022786"/>
    </source>
</evidence>
<keyword evidence="5" id="KW-0378">Hydrolase</keyword>
<evidence type="ECO:0000256" key="7">
    <source>
        <dbReference type="SAM" id="MobiDB-lite"/>
    </source>
</evidence>
<dbReference type="GO" id="GO:0004843">
    <property type="term" value="F:cysteine-type deubiquitinase activity"/>
    <property type="evidence" value="ECO:0007669"/>
    <property type="project" value="UniProtKB-EC"/>
</dbReference>
<dbReference type="Pfam" id="PF12359">
    <property type="entry name" value="DUF3645"/>
    <property type="match status" value="1"/>
</dbReference>
<feature type="domain" description="DUF3645" evidence="9">
    <location>
        <begin position="876"/>
        <end position="908"/>
    </location>
</feature>
<feature type="region of interest" description="Disordered" evidence="7">
    <location>
        <begin position="964"/>
        <end position="996"/>
    </location>
</feature>
<dbReference type="InterPro" id="IPR051346">
    <property type="entry name" value="OTU_Deubiquitinase"/>
</dbReference>
<reference evidence="11" key="1">
    <citation type="journal article" date="2015" name="PLoS Genet.">
        <title>Genome Sequence and Transcriptome Analyses of Chrysochromulina tobin: Metabolic Tools for Enhanced Algal Fitness in the Prominent Order Prymnesiales (Haptophyceae).</title>
        <authorList>
            <person name="Hovde B.T."/>
            <person name="Deodato C.R."/>
            <person name="Hunsperger H.M."/>
            <person name="Ryken S.A."/>
            <person name="Yost W."/>
            <person name="Jha R.K."/>
            <person name="Patterson J."/>
            <person name="Monnat R.J. Jr."/>
            <person name="Barlow S.B."/>
            <person name="Starkenburg S.R."/>
            <person name="Cattolico R.A."/>
        </authorList>
    </citation>
    <scope>NUCLEOTIDE SEQUENCE</scope>
    <source>
        <strain evidence="11">CCMP291</strain>
    </source>
</reference>
<feature type="non-terminal residue" evidence="10">
    <location>
        <position position="1262"/>
    </location>
</feature>
<dbReference type="PANTHER" id="PTHR13367:SF28">
    <property type="entry name" value="UBIQUITIN THIOESTERASE ZRANB1"/>
    <property type="match status" value="1"/>
</dbReference>
<dbReference type="Proteomes" id="UP000037460">
    <property type="component" value="Unassembled WGS sequence"/>
</dbReference>
<keyword evidence="11" id="KW-1185">Reference proteome</keyword>
<evidence type="ECO:0000256" key="2">
    <source>
        <dbReference type="ARBA" id="ARBA00012759"/>
    </source>
</evidence>
<dbReference type="InterPro" id="IPR022105">
    <property type="entry name" value="DUF3645"/>
</dbReference>
<evidence type="ECO:0000313" key="10">
    <source>
        <dbReference type="EMBL" id="KOO31848.1"/>
    </source>
</evidence>
<dbReference type="GO" id="GO:0071947">
    <property type="term" value="P:protein deubiquitination involved in ubiquitin-dependent protein catabolic process"/>
    <property type="evidence" value="ECO:0007669"/>
    <property type="project" value="TreeGrafter"/>
</dbReference>
<keyword evidence="3" id="KW-0645">Protease</keyword>
<proteinExistence type="predicted"/>
<evidence type="ECO:0000256" key="1">
    <source>
        <dbReference type="ARBA" id="ARBA00000707"/>
    </source>
</evidence>
<evidence type="ECO:0000259" key="9">
    <source>
        <dbReference type="Pfam" id="PF12359"/>
    </source>
</evidence>
<evidence type="ECO:0000256" key="5">
    <source>
        <dbReference type="ARBA" id="ARBA00022801"/>
    </source>
</evidence>
<comment type="caution">
    <text evidence="10">The sequence shown here is derived from an EMBL/GenBank/DDBJ whole genome shotgun (WGS) entry which is preliminary data.</text>
</comment>
<organism evidence="10 11">
    <name type="scientific">Chrysochromulina tobinii</name>
    <dbReference type="NCBI Taxonomy" id="1460289"/>
    <lineage>
        <taxon>Eukaryota</taxon>
        <taxon>Haptista</taxon>
        <taxon>Haptophyta</taxon>
        <taxon>Prymnesiophyceae</taxon>
        <taxon>Prymnesiales</taxon>
        <taxon>Chrysochromulinaceae</taxon>
        <taxon>Chrysochromulina</taxon>
    </lineage>
</organism>
<gene>
    <name evidence="10" type="ORF">Ctob_012106</name>
</gene>
<dbReference type="InterPro" id="IPR027417">
    <property type="entry name" value="P-loop_NTPase"/>
</dbReference>
<keyword evidence="4" id="KW-0833">Ubl conjugation pathway</keyword>
<dbReference type="OrthoDB" id="2684236at2759"/>
<dbReference type="GO" id="GO:0005634">
    <property type="term" value="C:nucleus"/>
    <property type="evidence" value="ECO:0007669"/>
    <property type="project" value="TreeGrafter"/>
</dbReference>